<name>A0A5P1FSU5_ASPOF</name>
<accession>A0A5P1FSU5</accession>
<keyword evidence="6" id="KW-0964">Secreted</keyword>
<dbReference type="EMBL" id="CM007381">
    <property type="protein sequence ID" value="ONK79791.1"/>
    <property type="molecule type" value="Genomic_DNA"/>
</dbReference>
<keyword evidence="7 13" id="KW-0732">Signal</keyword>
<evidence type="ECO:0000313" key="15">
    <source>
        <dbReference type="EMBL" id="ONK79791.1"/>
    </source>
</evidence>
<dbReference type="FunFam" id="3.20.20.80:FF:000098">
    <property type="entry name" value="Beta-galactosidase"/>
    <property type="match status" value="1"/>
</dbReference>
<dbReference type="Gene3D" id="2.60.120.740">
    <property type="match status" value="1"/>
</dbReference>
<evidence type="ECO:0000256" key="10">
    <source>
        <dbReference type="ARBA" id="ARBA00023295"/>
    </source>
</evidence>
<dbReference type="AlphaFoldDB" id="A0A5P1FSU5"/>
<reference evidence="16" key="1">
    <citation type="journal article" date="2017" name="Nat. Commun.">
        <title>The asparagus genome sheds light on the origin and evolution of a young Y chromosome.</title>
        <authorList>
            <person name="Harkess A."/>
            <person name="Zhou J."/>
            <person name="Xu C."/>
            <person name="Bowers J.E."/>
            <person name="Van der Hulst R."/>
            <person name="Ayyampalayam S."/>
            <person name="Mercati F."/>
            <person name="Riccardi P."/>
            <person name="McKain M.R."/>
            <person name="Kakrana A."/>
            <person name="Tang H."/>
            <person name="Ray J."/>
            <person name="Groenendijk J."/>
            <person name="Arikit S."/>
            <person name="Mathioni S.M."/>
            <person name="Nakano M."/>
            <person name="Shan H."/>
            <person name="Telgmann-Rauber A."/>
            <person name="Kanno A."/>
            <person name="Yue Z."/>
            <person name="Chen H."/>
            <person name="Li W."/>
            <person name="Chen Y."/>
            <person name="Xu X."/>
            <person name="Zhang Y."/>
            <person name="Luo S."/>
            <person name="Chen H."/>
            <person name="Gao J."/>
            <person name="Mao Z."/>
            <person name="Pires J.C."/>
            <person name="Luo M."/>
            <person name="Kudrna D."/>
            <person name="Wing R.A."/>
            <person name="Meyers B.C."/>
            <person name="Yi K."/>
            <person name="Kong H."/>
            <person name="Lavrijsen P."/>
            <person name="Sunseri F."/>
            <person name="Falavigna A."/>
            <person name="Ye Y."/>
            <person name="Leebens-Mack J.H."/>
            <person name="Chen G."/>
        </authorList>
    </citation>
    <scope>NUCLEOTIDE SEQUENCE [LARGE SCALE GENOMIC DNA]</scope>
    <source>
        <strain evidence="16">cv. DH0086</strain>
    </source>
</reference>
<feature type="signal peptide" evidence="13">
    <location>
        <begin position="1"/>
        <end position="25"/>
    </location>
</feature>
<feature type="chain" id="PRO_5024411075" description="Beta-galactosidase" evidence="13">
    <location>
        <begin position="26"/>
        <end position="749"/>
    </location>
</feature>
<dbReference type="PANTHER" id="PTHR23421">
    <property type="entry name" value="BETA-GALACTOSIDASE RELATED"/>
    <property type="match status" value="1"/>
</dbReference>
<dbReference type="InterPro" id="IPR017853">
    <property type="entry name" value="GH"/>
</dbReference>
<dbReference type="InterPro" id="IPR048913">
    <property type="entry name" value="BetaGal_gal-bd"/>
</dbReference>
<comment type="catalytic activity">
    <reaction evidence="1 11">
        <text>Hydrolysis of terminal non-reducing beta-D-galactose residues in beta-D-galactosides.</text>
        <dbReference type="EC" id="3.2.1.23"/>
    </reaction>
</comment>
<protein>
    <recommendedName>
        <fullName evidence="4 11">Beta-galactosidase</fullName>
        <ecNumber evidence="4 11">3.2.1.23</ecNumber>
    </recommendedName>
</protein>
<dbReference type="Pfam" id="PF21467">
    <property type="entry name" value="BetaGal_gal-bd"/>
    <property type="match status" value="1"/>
</dbReference>
<evidence type="ECO:0000256" key="12">
    <source>
        <dbReference type="RuleBase" id="RU003679"/>
    </source>
</evidence>
<dbReference type="GO" id="GO:0048046">
    <property type="term" value="C:apoplast"/>
    <property type="evidence" value="ECO:0007669"/>
    <property type="project" value="UniProtKB-SubCell"/>
</dbReference>
<evidence type="ECO:0000256" key="8">
    <source>
        <dbReference type="ARBA" id="ARBA00022801"/>
    </source>
</evidence>
<dbReference type="InterPro" id="IPR001944">
    <property type="entry name" value="Glycoside_Hdrlase_35"/>
</dbReference>
<evidence type="ECO:0000256" key="6">
    <source>
        <dbReference type="ARBA" id="ARBA00022525"/>
    </source>
</evidence>
<evidence type="ECO:0000256" key="13">
    <source>
        <dbReference type="SAM" id="SignalP"/>
    </source>
</evidence>
<dbReference type="Pfam" id="PF01301">
    <property type="entry name" value="Glyco_hydro_35"/>
    <property type="match status" value="1"/>
</dbReference>
<evidence type="ECO:0000256" key="7">
    <source>
        <dbReference type="ARBA" id="ARBA00022729"/>
    </source>
</evidence>
<evidence type="ECO:0000259" key="14">
    <source>
        <dbReference type="PROSITE" id="PS50228"/>
    </source>
</evidence>
<evidence type="ECO:0000256" key="5">
    <source>
        <dbReference type="ARBA" id="ARBA00022523"/>
    </source>
</evidence>
<gene>
    <name evidence="15" type="ORF">A4U43_C01F10110</name>
</gene>
<dbReference type="CDD" id="cd22842">
    <property type="entry name" value="Gal_Rha_Lectin_BGal"/>
    <property type="match status" value="1"/>
</dbReference>
<dbReference type="Gramene" id="ONK79791">
    <property type="protein sequence ID" value="ONK79791"/>
    <property type="gene ID" value="A4U43_C01F10110"/>
</dbReference>
<proteinExistence type="inferred from homology"/>
<dbReference type="GO" id="GO:0005975">
    <property type="term" value="P:carbohydrate metabolic process"/>
    <property type="evidence" value="ECO:0007669"/>
    <property type="project" value="InterPro"/>
</dbReference>
<dbReference type="PROSITE" id="PS50228">
    <property type="entry name" value="SUEL_LECTIN"/>
    <property type="match status" value="1"/>
</dbReference>
<dbReference type="SUPFAM" id="SSF51445">
    <property type="entry name" value="(Trans)glycosidases"/>
    <property type="match status" value="1"/>
</dbReference>
<evidence type="ECO:0000256" key="9">
    <source>
        <dbReference type="ARBA" id="ARBA00023180"/>
    </source>
</evidence>
<dbReference type="PRINTS" id="PR00742">
    <property type="entry name" value="GLHYDRLASE35"/>
</dbReference>
<dbReference type="InterPro" id="IPR019801">
    <property type="entry name" value="Glyco_hydro_35_CS"/>
</dbReference>
<dbReference type="SUPFAM" id="SSF49785">
    <property type="entry name" value="Galactose-binding domain-like"/>
    <property type="match status" value="2"/>
</dbReference>
<keyword evidence="8 11" id="KW-0378">Hydrolase</keyword>
<keyword evidence="16" id="KW-1185">Reference proteome</keyword>
<dbReference type="PROSITE" id="PS01182">
    <property type="entry name" value="GLYCOSYL_HYDROL_F35"/>
    <property type="match status" value="1"/>
</dbReference>
<dbReference type="InterPro" id="IPR031330">
    <property type="entry name" value="Gly_Hdrlase_35_cat"/>
</dbReference>
<dbReference type="InterPro" id="IPR008979">
    <property type="entry name" value="Galactose-bd-like_sf"/>
</dbReference>
<organism evidence="15 16">
    <name type="scientific">Asparagus officinalis</name>
    <name type="common">Garden asparagus</name>
    <dbReference type="NCBI Taxonomy" id="4686"/>
    <lineage>
        <taxon>Eukaryota</taxon>
        <taxon>Viridiplantae</taxon>
        <taxon>Streptophyta</taxon>
        <taxon>Embryophyta</taxon>
        <taxon>Tracheophyta</taxon>
        <taxon>Spermatophyta</taxon>
        <taxon>Magnoliopsida</taxon>
        <taxon>Liliopsida</taxon>
        <taxon>Asparagales</taxon>
        <taxon>Asparagaceae</taxon>
        <taxon>Asparagoideae</taxon>
        <taxon>Asparagus</taxon>
    </lineage>
</organism>
<evidence type="ECO:0000256" key="2">
    <source>
        <dbReference type="ARBA" id="ARBA00004271"/>
    </source>
</evidence>
<keyword evidence="9" id="KW-0325">Glycoprotein</keyword>
<keyword evidence="5" id="KW-0052">Apoplast</keyword>
<evidence type="ECO:0000256" key="3">
    <source>
        <dbReference type="ARBA" id="ARBA00009809"/>
    </source>
</evidence>
<evidence type="ECO:0000313" key="16">
    <source>
        <dbReference type="Proteomes" id="UP000243459"/>
    </source>
</evidence>
<dbReference type="InterPro" id="IPR043159">
    <property type="entry name" value="Lectin_gal-bd_sf"/>
</dbReference>
<evidence type="ECO:0000256" key="11">
    <source>
        <dbReference type="RuleBase" id="RU000675"/>
    </source>
</evidence>
<comment type="subcellular location">
    <subcellularLocation>
        <location evidence="2">Secreted</location>
        <location evidence="2">Extracellular space</location>
        <location evidence="2">Apoplast</location>
    </subcellularLocation>
</comment>
<dbReference type="InterPro" id="IPR000922">
    <property type="entry name" value="Lectin_gal-bd_dom"/>
</dbReference>
<dbReference type="Gene3D" id="3.20.20.80">
    <property type="entry name" value="Glycosidases"/>
    <property type="match status" value="1"/>
</dbReference>
<dbReference type="Gene3D" id="2.60.120.260">
    <property type="entry name" value="Galactose-binding domain-like"/>
    <property type="match status" value="2"/>
</dbReference>
<evidence type="ECO:0000256" key="1">
    <source>
        <dbReference type="ARBA" id="ARBA00001412"/>
    </source>
</evidence>
<dbReference type="Pfam" id="PF02140">
    <property type="entry name" value="SUEL_Lectin"/>
    <property type="match status" value="1"/>
</dbReference>
<dbReference type="GO" id="GO:0030246">
    <property type="term" value="F:carbohydrate binding"/>
    <property type="evidence" value="ECO:0007669"/>
    <property type="project" value="InterPro"/>
</dbReference>
<dbReference type="PROSITE" id="PS51257">
    <property type="entry name" value="PROKAR_LIPOPROTEIN"/>
    <property type="match status" value="1"/>
</dbReference>
<dbReference type="GO" id="GO:0004565">
    <property type="term" value="F:beta-galactosidase activity"/>
    <property type="evidence" value="ECO:0007669"/>
    <property type="project" value="UniProtKB-EC"/>
</dbReference>
<comment type="similarity">
    <text evidence="3 12">Belongs to the glycosyl hydrolase 35 family.</text>
</comment>
<sequence>MAFSKSVFLTLAIFLACFSLRSSNAADVSHDGRAIKIDGQRRILISGSIHYPRSTPQMWPELIAKAKEGGLDAIETYVFWNAHEPQRRQYNFEGSLNIIRFLKEIKSAGLYAVLRIGPYVCAEWNHGGLPAWLQKTPGMQFRTDNQPFKNEMQIFVTKIVNMVKAEGLLAPQGGPVILTQIENEYGNIEGPYGDAGKRYVQWSAKMAEALNVGVPWIMCQQDDAPQPMINTCNGFYCHDFEPNNKNSPKMWTENWTGWFKNWDAPDPHRPAEDVAYAVARFFQTGGTLQNYYMVTKFSGNNVTSACFLSNEGNSTDATFDYEGKSYFLPAWSVSILADCKEEIYNTAKVDTQTTVKVKKPNLAEDESKLTWSWAPEILTNQVKGKNPSLKANKLLEQVKTTADASDYLWYITSVDNLQEGKMTLRVNTTGHGLYVFVNGALIGSQYALNDHFSFIFESTIDVKGGTNVIALLSATVGLKNYGSFYETTPVGISGPVQLIAGNTAIDLSNNQWSYKIGIDGLGKQLHLKNQHIKWHSRTVPTKRPFTWYKTNFEAPLGSDPVVVDLQGMGKGMAWVNGENIGRYWPKITATSKNCTACDYRGEFTADRSCNTGCNEPGQRWYHVPREYLKPGKTNTLILFEEFGGNPSSINFQTVVVGTICATVNEKETLNLTCEGGKISGINFAGFGNPQGTCQAFTKGTCEAPGTLEKVKQECIGKLSCSILADEGLLGACTPCGNVTKKLAVQATCS</sequence>
<feature type="domain" description="SUEL-type lectin" evidence="14">
    <location>
        <begin position="663"/>
        <end position="749"/>
    </location>
</feature>
<dbReference type="Proteomes" id="UP000243459">
    <property type="component" value="Chromosome 1"/>
</dbReference>
<dbReference type="OMA" id="NRMFVWY"/>
<evidence type="ECO:0000256" key="4">
    <source>
        <dbReference type="ARBA" id="ARBA00012756"/>
    </source>
</evidence>
<keyword evidence="10 11" id="KW-0326">Glycosidase</keyword>
<dbReference type="EC" id="3.2.1.23" evidence="4 11"/>